<keyword evidence="2" id="KW-1185">Reference proteome</keyword>
<reference evidence="2" key="1">
    <citation type="journal article" date="2017" name="Nat. Ecol. Evol.">
        <title>Genome expansion and lineage-specific genetic innovations in the forest pathogenic fungi Armillaria.</title>
        <authorList>
            <person name="Sipos G."/>
            <person name="Prasanna A.N."/>
            <person name="Walter M.C."/>
            <person name="O'Connor E."/>
            <person name="Balint B."/>
            <person name="Krizsan K."/>
            <person name="Kiss B."/>
            <person name="Hess J."/>
            <person name="Varga T."/>
            <person name="Slot J."/>
            <person name="Riley R."/>
            <person name="Boka B."/>
            <person name="Rigling D."/>
            <person name="Barry K."/>
            <person name="Lee J."/>
            <person name="Mihaltcheva S."/>
            <person name="LaButti K."/>
            <person name="Lipzen A."/>
            <person name="Waldron R."/>
            <person name="Moloney N.M."/>
            <person name="Sperisen C."/>
            <person name="Kredics L."/>
            <person name="Vagvoelgyi C."/>
            <person name="Patrignani A."/>
            <person name="Fitzpatrick D."/>
            <person name="Nagy I."/>
            <person name="Doyle S."/>
            <person name="Anderson J.B."/>
            <person name="Grigoriev I.V."/>
            <person name="Gueldener U."/>
            <person name="Muensterkoetter M."/>
            <person name="Nagy L.G."/>
        </authorList>
    </citation>
    <scope>NUCLEOTIDE SEQUENCE [LARGE SCALE GENOMIC DNA]</scope>
    <source>
        <strain evidence="2">Ar21-2</strain>
    </source>
</reference>
<evidence type="ECO:0000313" key="2">
    <source>
        <dbReference type="Proteomes" id="UP000217790"/>
    </source>
</evidence>
<name>A0A2H3CKQ6_ARMGA</name>
<protein>
    <submittedName>
        <fullName evidence="1">Uncharacterized protein</fullName>
    </submittedName>
</protein>
<dbReference type="InParanoid" id="A0A2H3CKQ6"/>
<sequence length="198" mass="22743">MPNKRIHVTLSQMHTSANAEFYMPFQTYEPINFWTAILQVISADPPSSRHATPVLNFADTSLLPRANQEPRMNMGDGRHFMAILVTVWLTAVQPSNKYSHKAVLENLDQGCILMEKRVLYVHPSLDDVSLYCRTSTIKVWDVYEEKDLAKWMNCAAFDCNMQACLWTTPRNLLLCLSLKSLKLNSYLTDASERNVWRA</sequence>
<dbReference type="AlphaFoldDB" id="A0A2H3CKQ6"/>
<proteinExistence type="predicted"/>
<evidence type="ECO:0000313" key="1">
    <source>
        <dbReference type="EMBL" id="PBK83615.1"/>
    </source>
</evidence>
<organism evidence="1 2">
    <name type="scientific">Armillaria gallica</name>
    <name type="common">Bulbous honey fungus</name>
    <name type="synonym">Armillaria bulbosa</name>
    <dbReference type="NCBI Taxonomy" id="47427"/>
    <lineage>
        <taxon>Eukaryota</taxon>
        <taxon>Fungi</taxon>
        <taxon>Dikarya</taxon>
        <taxon>Basidiomycota</taxon>
        <taxon>Agaricomycotina</taxon>
        <taxon>Agaricomycetes</taxon>
        <taxon>Agaricomycetidae</taxon>
        <taxon>Agaricales</taxon>
        <taxon>Marasmiineae</taxon>
        <taxon>Physalacriaceae</taxon>
        <taxon>Armillaria</taxon>
    </lineage>
</organism>
<accession>A0A2H3CKQ6</accession>
<dbReference type="Proteomes" id="UP000217790">
    <property type="component" value="Unassembled WGS sequence"/>
</dbReference>
<gene>
    <name evidence="1" type="ORF">ARMGADRAFT_1037783</name>
</gene>
<dbReference type="EMBL" id="KZ293705">
    <property type="protein sequence ID" value="PBK83615.1"/>
    <property type="molecule type" value="Genomic_DNA"/>
</dbReference>